<dbReference type="GO" id="GO:0016491">
    <property type="term" value="F:oxidoreductase activity"/>
    <property type="evidence" value="ECO:0007669"/>
    <property type="project" value="UniProtKB-KW"/>
</dbReference>
<feature type="binding site" evidence="6 7">
    <location>
        <position position="44"/>
    </location>
    <ligand>
        <name>FAD</name>
        <dbReference type="ChEBI" id="CHEBI:57692"/>
    </ligand>
</feature>
<feature type="binding site" evidence="6 7">
    <location>
        <position position="382"/>
    </location>
    <ligand>
        <name>FAD</name>
        <dbReference type="ChEBI" id="CHEBI:57692"/>
    </ligand>
</feature>
<keyword evidence="6 7" id="KW-0285">Flavoprotein</keyword>
<keyword evidence="5" id="KW-1185">Reference proteome</keyword>
<name>Q9YCJ0_AERPE</name>
<dbReference type="AlphaFoldDB" id="Q9YCJ0"/>
<feature type="domain" description="FAD dependent oxidoreductase" evidence="3">
    <location>
        <begin position="5"/>
        <end position="393"/>
    </location>
</feature>
<dbReference type="PDB" id="3AXB">
    <property type="method" value="X-ray"/>
    <property type="resolution" value="1.92 A"/>
    <property type="chains" value="A=1-428"/>
</dbReference>
<dbReference type="PDB" id="3VQR">
    <property type="method" value="X-ray"/>
    <property type="resolution" value="2.01 A"/>
    <property type="chains" value="A/B=1-427"/>
</dbReference>
<keyword evidence="2" id="KW-1133">Transmembrane helix</keyword>
<feature type="binding site" evidence="6 7">
    <location>
        <position position="381"/>
    </location>
    <ligand>
        <name>FAD</name>
        <dbReference type="ChEBI" id="CHEBI:57692"/>
    </ligand>
</feature>
<dbReference type="SUPFAM" id="SSF51905">
    <property type="entry name" value="FAD/NAD(P)-binding domain"/>
    <property type="match status" value="1"/>
</dbReference>
<dbReference type="GO" id="GO:0005737">
    <property type="term" value="C:cytoplasm"/>
    <property type="evidence" value="ECO:0007669"/>
    <property type="project" value="TreeGrafter"/>
</dbReference>
<keyword evidence="6 7" id="KW-0274">FAD</keyword>
<feature type="binding site" evidence="6 7">
    <location>
        <position position="376"/>
    </location>
    <ligand>
        <name>FAD</name>
        <dbReference type="ChEBI" id="CHEBI:57692"/>
    </ligand>
</feature>
<dbReference type="GeneID" id="1445905"/>
<feature type="transmembrane region" description="Helical" evidence="2">
    <location>
        <begin position="6"/>
        <end position="22"/>
    </location>
</feature>
<feature type="binding site" evidence="6 7">
    <location>
        <position position="50"/>
    </location>
    <ligand>
        <name>FAD</name>
        <dbReference type="ChEBI" id="CHEBI:57692"/>
    </ligand>
</feature>
<evidence type="ECO:0007829" key="6">
    <source>
        <dbReference type="PDB" id="3AXB"/>
    </source>
</evidence>
<evidence type="ECO:0000256" key="1">
    <source>
        <dbReference type="ARBA" id="ARBA00023002"/>
    </source>
</evidence>
<organism evidence="4 5">
    <name type="scientific">Aeropyrum pernix (strain ATCC 700893 / DSM 11879 / JCM 9820 / NBRC 100138 / K1)</name>
    <dbReference type="NCBI Taxonomy" id="272557"/>
    <lineage>
        <taxon>Archaea</taxon>
        <taxon>Thermoproteota</taxon>
        <taxon>Thermoprotei</taxon>
        <taxon>Desulfurococcales</taxon>
        <taxon>Desulfurococcaceae</taxon>
        <taxon>Aeropyrum</taxon>
    </lineage>
</organism>
<dbReference type="eggNOG" id="arCOG00755">
    <property type="taxonomic scope" value="Archaea"/>
</dbReference>
<dbReference type="PDBsum" id="3AXB"/>
<evidence type="ECO:0000259" key="3">
    <source>
        <dbReference type="Pfam" id="PF01266"/>
    </source>
</evidence>
<dbReference type="Gene3D" id="3.30.9.10">
    <property type="entry name" value="D-Amino Acid Oxidase, subunit A, domain 2"/>
    <property type="match status" value="1"/>
</dbReference>
<keyword evidence="6 7" id="KW-0547">Nucleotide-binding</keyword>
<dbReference type="STRING" id="272557.APE_1267.1"/>
<feature type="binding site" evidence="6 7">
    <location>
        <position position="48"/>
    </location>
    <ligand>
        <name>FAD</name>
        <dbReference type="ChEBI" id="CHEBI:57692"/>
    </ligand>
</feature>
<dbReference type="EvolutionaryTrace" id="Q9YCJ0"/>
<feature type="binding site" evidence="6 7">
    <location>
        <position position="14"/>
    </location>
    <ligand>
        <name>FAD</name>
        <dbReference type="ChEBI" id="CHEBI:57692"/>
    </ligand>
</feature>
<feature type="binding site" evidence="6 7">
    <location>
        <position position="380"/>
    </location>
    <ligand>
        <name>FAD</name>
        <dbReference type="ChEBI" id="CHEBI:57692"/>
    </ligand>
</feature>
<dbReference type="InterPro" id="IPR036188">
    <property type="entry name" value="FAD/NAD-bd_sf"/>
</dbReference>
<dbReference type="Gene3D" id="3.50.50.60">
    <property type="entry name" value="FAD/NAD(P)-binding domain"/>
    <property type="match status" value="1"/>
</dbReference>
<dbReference type="PANTHER" id="PTHR13847:SF287">
    <property type="entry name" value="FAD-DEPENDENT OXIDOREDUCTASE DOMAIN-CONTAINING PROTEIN 1"/>
    <property type="match status" value="1"/>
</dbReference>
<dbReference type="PANTHER" id="PTHR13847">
    <property type="entry name" value="SARCOSINE DEHYDROGENASE-RELATED"/>
    <property type="match status" value="1"/>
</dbReference>
<evidence type="ECO:0000313" key="5">
    <source>
        <dbReference type="Proteomes" id="UP000002518"/>
    </source>
</evidence>
<keyword evidence="6 7" id="KW-0002">3D-structure</keyword>
<dbReference type="RefSeq" id="WP_010866266.1">
    <property type="nucleotide sequence ID" value="NC_000854.2"/>
</dbReference>
<evidence type="ECO:0000256" key="2">
    <source>
        <dbReference type="SAM" id="Phobius"/>
    </source>
</evidence>
<dbReference type="Pfam" id="PF01266">
    <property type="entry name" value="DAO"/>
    <property type="match status" value="1"/>
</dbReference>
<evidence type="ECO:0000313" key="4">
    <source>
        <dbReference type="EMBL" id="BAA80257.2"/>
    </source>
</evidence>
<dbReference type="EMBL" id="BA000002">
    <property type="protein sequence ID" value="BAA80257.2"/>
    <property type="molecule type" value="Genomic_DNA"/>
</dbReference>
<evidence type="ECO:0007829" key="7">
    <source>
        <dbReference type="PDB" id="3VQR"/>
    </source>
</evidence>
<reference evidence="4 5" key="1">
    <citation type="journal article" date="1999" name="DNA Res.">
        <title>Complete genome sequence of an aerobic hyper-thermophilic crenarchaeon, Aeropyrum pernix K1.</title>
        <authorList>
            <person name="Kawarabayasi Y."/>
            <person name="Hino Y."/>
            <person name="Horikawa H."/>
            <person name="Yamazaki S."/>
            <person name="Haikawa Y."/>
            <person name="Jin-no K."/>
            <person name="Takahashi M."/>
            <person name="Sekine M."/>
            <person name="Baba S."/>
            <person name="Ankai A."/>
            <person name="Kosugi H."/>
            <person name="Hosoyama A."/>
            <person name="Fukui S."/>
            <person name="Nagai Y."/>
            <person name="Nishijima K."/>
            <person name="Nakazawa H."/>
            <person name="Takamiya M."/>
            <person name="Masuda S."/>
            <person name="Funahashi T."/>
            <person name="Tanaka T."/>
            <person name="Kudoh Y."/>
            <person name="Yamazaki J."/>
            <person name="Kushida N."/>
            <person name="Oguchi A."/>
            <person name="Aoki K."/>
            <person name="Kubota K."/>
            <person name="Nakamura Y."/>
            <person name="Nomura N."/>
            <person name="Sako Y."/>
            <person name="Kikuchi H."/>
        </authorList>
    </citation>
    <scope>NUCLEOTIDE SEQUENCE [LARGE SCALE GENOMIC DNA]</scope>
    <source>
        <strain evidence="5">ATCC 700893 / DSM 11879 / JCM 9820 / NBRC 100138 / K1</strain>
    </source>
</reference>
<dbReference type="GO" id="GO:0000166">
    <property type="term" value="F:nucleotide binding"/>
    <property type="evidence" value="ECO:0007669"/>
    <property type="project" value="UniProtKB-KW"/>
</dbReference>
<feature type="binding site" evidence="6 7">
    <location>
        <position position="34"/>
    </location>
    <ligand>
        <name>FAD</name>
        <dbReference type="ChEBI" id="CHEBI:57692"/>
    </ligand>
</feature>
<reference evidence="6 7" key="2">
    <citation type="journal article" date="2012" name="J. Biol. Chem.">
        <title>Crystal structure of novel dye-linked L-proline dehydrogenase from hyperthermophilic archaeon Aeropyrum pernix.</title>
        <authorList>
            <person name="Sakuraba H."/>
            <person name="Satomura T."/>
            <person name="Kawakami R."/>
            <person name="Kim K."/>
            <person name="Hara Y."/>
            <person name="Yoneda K."/>
            <person name="Ohshima T."/>
        </authorList>
    </citation>
    <scope>X-RAY CRYSTALLOGRAPHY (1.92 ANGSTROMS) IN COMPLEX WITH FAD</scope>
</reference>
<dbReference type="SMR" id="Q9YCJ0"/>
<proteinExistence type="evidence at protein level"/>
<dbReference type="PDBsum" id="3VQR"/>
<sequence length="428" mass="46735">MPRFDYVVVGAGVVGLAAAYYLKVWSGGSVLVVDAGHAPGSGDSGRSMAAFRTFFSSTMNRLVAGSTVRLFEDAQRGGEDLGLVKSGYLFVYDRERWREVEEPLREAGEEGRDYLIIPPEELERRLGMNTRVSDGEEAEVLGVGDVEGAVLIRSAGFLDAEKVVDYYYRRASGAGVEFIFGRRVVGVELKPRVELGIEGEPLPWQEARASAAVLSDGTRVEVGEKLVVAAGVWSNRLLNPLGIDTFSRPKKRMVFRVSASTEGLRRIMREGDLAGAGAPPLIILPKRVLVRPAPREGSFWVQLSDNLGRPFALEEDPQPEEHYYSLAILPILSLYLPQFQDAYPSGGWAGHYDISFDANPVVFEPWESGIVVAAGTSGSGIMKSDSIGRVAAAVALGMESVELYGGVEMPVKWMGLEGRRYEQERLVL</sequence>
<dbReference type="PIR" id="C72600">
    <property type="entry name" value="C72600"/>
</dbReference>
<protein>
    <submittedName>
        <fullName evidence="4">Oxidoreductase</fullName>
    </submittedName>
</protein>
<dbReference type="BRENDA" id="1.5.99.B2">
    <property type="organism ID" value="171"/>
</dbReference>
<keyword evidence="1" id="KW-0560">Oxidoreductase</keyword>
<dbReference type="EnsemblBacteria" id="BAA80257">
    <property type="protein sequence ID" value="BAA80257"/>
    <property type="gene ID" value="APE_1267.1"/>
</dbReference>
<dbReference type="KEGG" id="ape:APE_1267.1"/>
<keyword evidence="2" id="KW-0812">Transmembrane</keyword>
<feature type="binding site" evidence="6 7">
    <location>
        <position position="43"/>
    </location>
    <ligand>
        <name>FAD</name>
        <dbReference type="ChEBI" id="CHEBI:57692"/>
    </ligand>
</feature>
<dbReference type="Proteomes" id="UP000002518">
    <property type="component" value="Chromosome"/>
</dbReference>
<gene>
    <name evidence="4" type="ordered locus">APE_1267.1</name>
</gene>
<accession>Q9YCJ0</accession>
<dbReference type="InterPro" id="IPR006076">
    <property type="entry name" value="FAD-dep_OxRdtase"/>
</dbReference>
<feature type="binding site" evidence="6 7">
    <location>
        <position position="184"/>
    </location>
    <ligand>
        <name>FAD</name>
        <dbReference type="ChEBI" id="CHEBI:57692"/>
    </ligand>
</feature>
<keyword evidence="2" id="KW-0472">Membrane</keyword>